<reference evidence="4 5" key="1">
    <citation type="submission" date="2019-10" db="EMBL/GenBank/DDBJ databases">
        <title>Nocardia macrotermitis sp. nov. and Nocardia aurantia sp. nov., isolated from the gut of fungus growing-termite Macrotermes natalensis.</title>
        <authorList>
            <person name="Benndorf R."/>
            <person name="Schwitalla J."/>
            <person name="Martin K."/>
            <person name="De Beer W."/>
            <person name="Kaster A.-K."/>
            <person name="Vollmers J."/>
            <person name="Poulsen M."/>
            <person name="Beemelmanns C."/>
        </authorList>
    </citation>
    <scope>NUCLEOTIDE SEQUENCE [LARGE SCALE GENOMIC DNA]</scope>
    <source>
        <strain evidence="4 5">RB56</strain>
    </source>
</reference>
<evidence type="ECO:0000313" key="5">
    <source>
        <dbReference type="Proteomes" id="UP000431401"/>
    </source>
</evidence>
<evidence type="ECO:0000313" key="4">
    <source>
        <dbReference type="EMBL" id="MQY24594.1"/>
    </source>
</evidence>
<dbReference type="Gene3D" id="3.40.50.1240">
    <property type="entry name" value="Phosphoglycerate mutase-like"/>
    <property type="match status" value="1"/>
</dbReference>
<organism evidence="4 5">
    <name type="scientific">Nocardia aurantia</name>
    <dbReference type="NCBI Taxonomy" id="2585199"/>
    <lineage>
        <taxon>Bacteria</taxon>
        <taxon>Bacillati</taxon>
        <taxon>Actinomycetota</taxon>
        <taxon>Actinomycetes</taxon>
        <taxon>Mycobacteriales</taxon>
        <taxon>Nocardiaceae</taxon>
        <taxon>Nocardia</taxon>
    </lineage>
</organism>
<dbReference type="Pfam" id="PF00300">
    <property type="entry name" value="His_Phos_1"/>
    <property type="match status" value="1"/>
</dbReference>
<accession>A0A7K0DIJ8</accession>
<dbReference type="InterPro" id="IPR029033">
    <property type="entry name" value="His_PPase_superfam"/>
</dbReference>
<dbReference type="SMART" id="SM00855">
    <property type="entry name" value="PGAM"/>
    <property type="match status" value="1"/>
</dbReference>
<proteinExistence type="predicted"/>
<dbReference type="GO" id="GO:0005737">
    <property type="term" value="C:cytoplasm"/>
    <property type="evidence" value="ECO:0007669"/>
    <property type="project" value="TreeGrafter"/>
</dbReference>
<dbReference type="SUPFAM" id="SSF53254">
    <property type="entry name" value="Phosphoglycerate mutase-like"/>
    <property type="match status" value="1"/>
</dbReference>
<evidence type="ECO:0000256" key="3">
    <source>
        <dbReference type="PIRSR" id="PIRSR613078-2"/>
    </source>
</evidence>
<dbReference type="PANTHER" id="PTHR48100">
    <property type="entry name" value="BROAD-SPECIFICITY PHOSPHATASE YOR283W-RELATED"/>
    <property type="match status" value="1"/>
</dbReference>
<evidence type="ECO:0000256" key="2">
    <source>
        <dbReference type="ARBA" id="ARBA00023235"/>
    </source>
</evidence>
<dbReference type="AlphaFoldDB" id="A0A7K0DIJ8"/>
<dbReference type="Proteomes" id="UP000431401">
    <property type="component" value="Unassembled WGS sequence"/>
</dbReference>
<protein>
    <submittedName>
        <fullName evidence="4">2,3-bisphosphoglycerate-dependent phosphoglycerate mutase</fullName>
        <ecNumber evidence="4">5.4.2.11</ecNumber>
    </submittedName>
</protein>
<dbReference type="GO" id="GO:0016791">
    <property type="term" value="F:phosphatase activity"/>
    <property type="evidence" value="ECO:0007669"/>
    <property type="project" value="TreeGrafter"/>
</dbReference>
<comment type="caution">
    <text evidence="4">The sequence shown here is derived from an EMBL/GenBank/DDBJ whole genome shotgun (WGS) entry which is preliminary data.</text>
</comment>
<name>A0A7K0DIJ8_9NOCA</name>
<dbReference type="EMBL" id="WEGI01000001">
    <property type="protein sequence ID" value="MQY24594.1"/>
    <property type="molecule type" value="Genomic_DNA"/>
</dbReference>
<dbReference type="EC" id="5.4.2.11" evidence="4"/>
<keyword evidence="1" id="KW-0324">Glycolysis</keyword>
<feature type="binding site" evidence="3">
    <location>
        <position position="68"/>
    </location>
    <ligand>
        <name>substrate</name>
    </ligand>
</feature>
<evidence type="ECO:0000256" key="1">
    <source>
        <dbReference type="ARBA" id="ARBA00023152"/>
    </source>
</evidence>
<dbReference type="RefSeq" id="WP_319942376.1">
    <property type="nucleotide sequence ID" value="NZ_WEGI01000001.1"/>
</dbReference>
<dbReference type="PANTHER" id="PTHR48100:SF1">
    <property type="entry name" value="HISTIDINE PHOSPHATASE FAMILY PROTEIN-RELATED"/>
    <property type="match status" value="1"/>
</dbReference>
<dbReference type="InterPro" id="IPR001345">
    <property type="entry name" value="PG/BPGM_mutase_AS"/>
</dbReference>
<dbReference type="GO" id="GO:0004619">
    <property type="term" value="F:phosphoglycerate mutase activity"/>
    <property type="evidence" value="ECO:0007669"/>
    <property type="project" value="UniProtKB-EC"/>
</dbReference>
<feature type="binding site" evidence="3">
    <location>
        <begin position="14"/>
        <end position="21"/>
    </location>
    <ligand>
        <name>substrate</name>
    </ligand>
</feature>
<dbReference type="InterPro" id="IPR013078">
    <property type="entry name" value="His_Pase_superF_clade-1"/>
</dbReference>
<gene>
    <name evidence="4" type="primary">gpmA_1</name>
    <name evidence="4" type="ORF">NRB56_01420</name>
</gene>
<dbReference type="CDD" id="cd07067">
    <property type="entry name" value="HP_PGM_like"/>
    <property type="match status" value="1"/>
</dbReference>
<dbReference type="PROSITE" id="PS00175">
    <property type="entry name" value="PG_MUTASE"/>
    <property type="match status" value="1"/>
</dbReference>
<keyword evidence="2 4" id="KW-0413">Isomerase</keyword>
<sequence>MTDDQAPTRLILVRHGEAHANVDDVAAGVRTCRGLTDRGRQQAERLAKHLASQQEYPIAAVYSSNAARARQTGEILAIALDKPVIPALSAPDYGKGEGRPWPEIITGFGDAPALHPDRPIAPGAEPWTAFQRRTGQDLADLVRRYPGKTVAVVAHRETVIAAAMNFLSLLPWARANITFSVDYTGVTIWQYAALRRTDTRDGYMRWNLLCHNDTRHLD</sequence>
<keyword evidence="5" id="KW-1185">Reference proteome</keyword>
<dbReference type="InterPro" id="IPR050275">
    <property type="entry name" value="PGM_Phosphatase"/>
</dbReference>